<dbReference type="Proteomes" id="UP000315647">
    <property type="component" value="Chromosome"/>
</dbReference>
<gene>
    <name evidence="1" type="ORF">Enr10x_33350</name>
</gene>
<organism evidence="1 2">
    <name type="scientific">Gimesia panareensis</name>
    <dbReference type="NCBI Taxonomy" id="2527978"/>
    <lineage>
        <taxon>Bacteria</taxon>
        <taxon>Pseudomonadati</taxon>
        <taxon>Planctomycetota</taxon>
        <taxon>Planctomycetia</taxon>
        <taxon>Planctomycetales</taxon>
        <taxon>Planctomycetaceae</taxon>
        <taxon>Gimesia</taxon>
    </lineage>
</organism>
<sequence>MVSRLVRTTRHLFNRHHLTCMVTLLAFVASSVGIPLQPFGQPASGCRCGEGLKAAGQCCCAKARQKGLPTSCCQRLPRKRITKSCCTGKVVSSSSELSQQKSCCQRSVKSCCGHKSQPTSSESKVLSISACGCDRASDSGILVNAQPRISSAVVMAPSEYAGTKWCPLSDPLPTSRSILPETPPPEVRPLHFLLA</sequence>
<name>A0A517Q8Q7_9PLAN</name>
<dbReference type="EMBL" id="CP037421">
    <property type="protein sequence ID" value="QDT27997.1"/>
    <property type="molecule type" value="Genomic_DNA"/>
</dbReference>
<protein>
    <submittedName>
        <fullName evidence="1">Uncharacterized protein</fullName>
    </submittedName>
</protein>
<proteinExistence type="predicted"/>
<evidence type="ECO:0000313" key="1">
    <source>
        <dbReference type="EMBL" id="QDT27997.1"/>
    </source>
</evidence>
<keyword evidence="2" id="KW-1185">Reference proteome</keyword>
<accession>A0A517Q8Q7</accession>
<dbReference type="AlphaFoldDB" id="A0A517Q8Q7"/>
<evidence type="ECO:0000313" key="2">
    <source>
        <dbReference type="Proteomes" id="UP000315647"/>
    </source>
</evidence>
<reference evidence="1 2" key="1">
    <citation type="submission" date="2019-03" db="EMBL/GenBank/DDBJ databases">
        <title>Deep-cultivation of Planctomycetes and their phenomic and genomic characterization uncovers novel biology.</title>
        <authorList>
            <person name="Wiegand S."/>
            <person name="Jogler M."/>
            <person name="Boedeker C."/>
            <person name="Pinto D."/>
            <person name="Vollmers J."/>
            <person name="Rivas-Marin E."/>
            <person name="Kohn T."/>
            <person name="Peeters S.H."/>
            <person name="Heuer A."/>
            <person name="Rast P."/>
            <person name="Oberbeckmann S."/>
            <person name="Bunk B."/>
            <person name="Jeske O."/>
            <person name="Meyerdierks A."/>
            <person name="Storesund J.E."/>
            <person name="Kallscheuer N."/>
            <person name="Luecker S."/>
            <person name="Lage O.M."/>
            <person name="Pohl T."/>
            <person name="Merkel B.J."/>
            <person name="Hornburger P."/>
            <person name="Mueller R.-W."/>
            <person name="Bruemmer F."/>
            <person name="Labrenz M."/>
            <person name="Spormann A.M."/>
            <person name="Op den Camp H."/>
            <person name="Overmann J."/>
            <person name="Amann R."/>
            <person name="Jetten M.S.M."/>
            <person name="Mascher T."/>
            <person name="Medema M.H."/>
            <person name="Devos D.P."/>
            <person name="Kaster A.-K."/>
            <person name="Ovreas L."/>
            <person name="Rohde M."/>
            <person name="Galperin M.Y."/>
            <person name="Jogler C."/>
        </authorList>
    </citation>
    <scope>NUCLEOTIDE SEQUENCE [LARGE SCALE GENOMIC DNA]</scope>
    <source>
        <strain evidence="1 2">Enr10</strain>
    </source>
</reference>